<keyword evidence="4" id="KW-1185">Reference proteome</keyword>
<dbReference type="Proteomes" id="UP000315995">
    <property type="component" value="Chromosome"/>
</dbReference>
<sequence>MKISARIKLLSICIIGLLTVPPSMAFAGPEEAAAYYEEASQAYQDGDYEKAARLLRRAFAEDSNLIYKYNRILALQAMGDYDTALEELDIWENRMKEDGRFDDIKEIRAQLEKAKAEADAKEKATADKTDDQKDGDQKDGDKVADGQAVDGPDKVAPADDGPNYLGWSLVGVGAVGLGSAALFGSTLLIDDVESNLTCSENKGAANCYPEGSDASALYQEDYDTWQTHQTITWVSLGIGAVALVGGGAVLLMDASEQDAEADVPVSADNADVSFSPYVGADGAGGVLHISF</sequence>
<accession>A0A4Y6PXH5</accession>
<feature type="signal peptide" evidence="2">
    <location>
        <begin position="1"/>
        <end position="25"/>
    </location>
</feature>
<dbReference type="EMBL" id="CP041186">
    <property type="protein sequence ID" value="QDG52963.1"/>
    <property type="molecule type" value="Genomic_DNA"/>
</dbReference>
<reference evidence="3 4" key="1">
    <citation type="submission" date="2019-06" db="EMBL/GenBank/DDBJ databases">
        <title>Persicimonas caeni gen. nov., sp. nov., a predatory bacterium isolated from solar saltern.</title>
        <authorList>
            <person name="Wang S."/>
        </authorList>
    </citation>
    <scope>NUCLEOTIDE SEQUENCE [LARGE SCALE GENOMIC DNA]</scope>
    <source>
        <strain evidence="3 4">YN101</strain>
    </source>
</reference>
<feature type="compositionally biased region" description="Basic and acidic residues" evidence="1">
    <location>
        <begin position="116"/>
        <end position="144"/>
    </location>
</feature>
<organism evidence="3 4">
    <name type="scientific">Persicimonas caeni</name>
    <dbReference type="NCBI Taxonomy" id="2292766"/>
    <lineage>
        <taxon>Bacteria</taxon>
        <taxon>Deltaproteobacteria</taxon>
        <taxon>Bradymonadales</taxon>
        <taxon>Bradymonadaceae</taxon>
        <taxon>Persicimonas</taxon>
    </lineage>
</organism>
<evidence type="ECO:0008006" key="5">
    <source>
        <dbReference type="Google" id="ProtNLM"/>
    </source>
</evidence>
<accession>A0A5B8Y8A0</accession>
<evidence type="ECO:0000256" key="1">
    <source>
        <dbReference type="SAM" id="MobiDB-lite"/>
    </source>
</evidence>
<feature type="chain" id="PRO_5030106631" description="Tetratricopeptide repeat protein" evidence="2">
    <location>
        <begin position="26"/>
        <end position="291"/>
    </location>
</feature>
<gene>
    <name evidence="3" type="ORF">FIV42_20105</name>
</gene>
<feature type="region of interest" description="Disordered" evidence="1">
    <location>
        <begin position="116"/>
        <end position="157"/>
    </location>
</feature>
<dbReference type="Gene3D" id="1.25.40.10">
    <property type="entry name" value="Tetratricopeptide repeat domain"/>
    <property type="match status" value="1"/>
</dbReference>
<dbReference type="AlphaFoldDB" id="A0A4Y6PXH5"/>
<evidence type="ECO:0000313" key="4">
    <source>
        <dbReference type="Proteomes" id="UP000315995"/>
    </source>
</evidence>
<protein>
    <recommendedName>
        <fullName evidence="5">Tetratricopeptide repeat protein</fullName>
    </recommendedName>
</protein>
<keyword evidence="2" id="KW-0732">Signal</keyword>
<evidence type="ECO:0000256" key="2">
    <source>
        <dbReference type="SAM" id="SignalP"/>
    </source>
</evidence>
<proteinExistence type="predicted"/>
<dbReference type="InterPro" id="IPR011990">
    <property type="entry name" value="TPR-like_helical_dom_sf"/>
</dbReference>
<name>A0A4Y6PXH5_PERCE</name>
<dbReference type="RefSeq" id="WP_141199424.1">
    <property type="nucleotide sequence ID" value="NZ_CP041186.1"/>
</dbReference>
<dbReference type="OrthoDB" id="5512057at2"/>
<evidence type="ECO:0000313" key="3">
    <source>
        <dbReference type="EMBL" id="QDG52963.1"/>
    </source>
</evidence>
<dbReference type="SUPFAM" id="SSF48452">
    <property type="entry name" value="TPR-like"/>
    <property type="match status" value="1"/>
</dbReference>